<feature type="transmembrane region" description="Helical" evidence="1">
    <location>
        <begin position="255"/>
        <end position="279"/>
    </location>
</feature>
<name>A0A7S2HLL0_9STRA</name>
<sequence length="296" mass="32220">MKVAAFTTVLAAAIGTGFSAPAIVWTNNKDVQNTVQHSSEAIKARTLLSSAVSSEETSLDAVVFLLGRDQDGSASLNRLTASGALPNIGQKYNDADVVHHHVDGVESSYTMARDAKNHINGQRNVMEVNLSEFNSKMTSLKESAHSEEVEVNGKISKKAKEARKRSRALAAADVLVVSVSPDSDMSLFDSAVTSAIDHASIDNVILTSVRSVDEVKLERKKIAHRKLSFAPVGRRRLANDDGETPTYYVNMTPNIFAGLLYFFFFAWLAYLGISCMGMIQGQDVYVKKYPTIGREA</sequence>
<evidence type="ECO:0008006" key="4">
    <source>
        <dbReference type="Google" id="ProtNLM"/>
    </source>
</evidence>
<feature type="chain" id="PRO_5031314462" description="Protein BIG1" evidence="2">
    <location>
        <begin position="20"/>
        <end position="296"/>
    </location>
</feature>
<keyword evidence="2" id="KW-0732">Signal</keyword>
<keyword evidence="1" id="KW-0472">Membrane</keyword>
<protein>
    <recommendedName>
        <fullName evidence="4">Protein BIG1</fullName>
    </recommendedName>
</protein>
<dbReference type="EMBL" id="HBGV01010139">
    <property type="protein sequence ID" value="CAD9494125.1"/>
    <property type="molecule type" value="Transcribed_RNA"/>
</dbReference>
<accession>A0A7S2HLL0</accession>
<reference evidence="3" key="1">
    <citation type="submission" date="2021-01" db="EMBL/GenBank/DDBJ databases">
        <authorList>
            <person name="Corre E."/>
            <person name="Pelletier E."/>
            <person name="Niang G."/>
            <person name="Scheremetjew M."/>
            <person name="Finn R."/>
            <person name="Kale V."/>
            <person name="Holt S."/>
            <person name="Cochrane G."/>
            <person name="Meng A."/>
            <person name="Brown T."/>
            <person name="Cohen L."/>
        </authorList>
    </citation>
    <scope>NUCLEOTIDE SEQUENCE</scope>
    <source>
        <strain evidence="3">CCMP826</strain>
    </source>
</reference>
<proteinExistence type="predicted"/>
<organism evidence="3">
    <name type="scientific">Helicotheca tamesis</name>
    <dbReference type="NCBI Taxonomy" id="374047"/>
    <lineage>
        <taxon>Eukaryota</taxon>
        <taxon>Sar</taxon>
        <taxon>Stramenopiles</taxon>
        <taxon>Ochrophyta</taxon>
        <taxon>Bacillariophyta</taxon>
        <taxon>Mediophyceae</taxon>
        <taxon>Lithodesmiophycidae</taxon>
        <taxon>Lithodesmiales</taxon>
        <taxon>Lithodesmiaceae</taxon>
        <taxon>Helicotheca</taxon>
    </lineage>
</organism>
<gene>
    <name evidence="3" type="ORF">HTAM1171_LOCUS6286</name>
</gene>
<keyword evidence="1" id="KW-0812">Transmembrane</keyword>
<dbReference type="AlphaFoldDB" id="A0A7S2HLL0"/>
<evidence type="ECO:0000256" key="1">
    <source>
        <dbReference type="SAM" id="Phobius"/>
    </source>
</evidence>
<feature type="signal peptide" evidence="2">
    <location>
        <begin position="1"/>
        <end position="19"/>
    </location>
</feature>
<keyword evidence="1" id="KW-1133">Transmembrane helix</keyword>
<evidence type="ECO:0000256" key="2">
    <source>
        <dbReference type="SAM" id="SignalP"/>
    </source>
</evidence>
<evidence type="ECO:0000313" key="3">
    <source>
        <dbReference type="EMBL" id="CAD9494125.1"/>
    </source>
</evidence>